<dbReference type="Pfam" id="PF05135">
    <property type="entry name" value="Phage_connect_1"/>
    <property type="match status" value="1"/>
</dbReference>
<comment type="caution">
    <text evidence="1">The sequence shown here is derived from an EMBL/GenBank/DDBJ whole genome shotgun (WGS) entry which is preliminary data.</text>
</comment>
<evidence type="ECO:0000313" key="2">
    <source>
        <dbReference type="Proteomes" id="UP000290273"/>
    </source>
</evidence>
<dbReference type="CDD" id="cd08054">
    <property type="entry name" value="gp6"/>
    <property type="match status" value="1"/>
</dbReference>
<proteinExistence type="predicted"/>
<gene>
    <name evidence="1" type="ORF">DP131_06480</name>
</gene>
<protein>
    <submittedName>
        <fullName evidence="1">Phage gp6-like head-tail connector protein</fullName>
    </submittedName>
</protein>
<dbReference type="Gene3D" id="1.10.3230.30">
    <property type="entry name" value="Phage gp6-like head-tail connector protein"/>
    <property type="match status" value="1"/>
</dbReference>
<evidence type="ECO:0000313" key="1">
    <source>
        <dbReference type="EMBL" id="RXI56940.1"/>
    </source>
</evidence>
<dbReference type="InterPro" id="IPR021146">
    <property type="entry name" value="Phage_gp6-like_head-tail"/>
</dbReference>
<name>A0ABY0ESR5_CLOTA</name>
<sequence length="92" mass="10851">MIATLEEVKEYVRIDGNEEDNTLKLLIRNAELYIEDASKSIDEMSDRTKEKAKLLALVLISDWYDNRSMNMKTSEKARYTVRSLLTQIRYCR</sequence>
<dbReference type="RefSeq" id="WP_039261761.1">
    <property type="nucleotide sequence ID" value="NZ_JSWD01000092.1"/>
</dbReference>
<dbReference type="InterPro" id="IPR006450">
    <property type="entry name" value="Phage_HK97_gp6-like"/>
</dbReference>
<dbReference type="NCBIfam" id="TIGR01560">
    <property type="entry name" value="put_DNA_pack"/>
    <property type="match status" value="1"/>
</dbReference>
<dbReference type="EMBL" id="QMAU01000027">
    <property type="protein sequence ID" value="RXI56940.1"/>
    <property type="molecule type" value="Genomic_DNA"/>
</dbReference>
<organism evidence="1 2">
    <name type="scientific">Clostridium tetani</name>
    <dbReference type="NCBI Taxonomy" id="1513"/>
    <lineage>
        <taxon>Bacteria</taxon>
        <taxon>Bacillati</taxon>
        <taxon>Bacillota</taxon>
        <taxon>Clostridia</taxon>
        <taxon>Eubacteriales</taxon>
        <taxon>Clostridiaceae</taxon>
        <taxon>Clostridium</taxon>
    </lineage>
</organism>
<accession>A0ABY0ESR5</accession>
<dbReference type="Proteomes" id="UP000290273">
    <property type="component" value="Unassembled WGS sequence"/>
</dbReference>
<reference evidence="1 2" key="1">
    <citation type="submission" date="2018-06" db="EMBL/GenBank/DDBJ databases">
        <title>Genome conservation of Clostridium tetani.</title>
        <authorList>
            <person name="Bruggemann H."/>
            <person name="Popoff M.R."/>
        </authorList>
    </citation>
    <scope>NUCLEOTIDE SEQUENCE [LARGE SCALE GENOMIC DNA]</scope>
    <source>
        <strain evidence="1 2">63.05</strain>
    </source>
</reference>